<gene>
    <name evidence="3" type="ORF">DW758_16030</name>
    <name evidence="2" type="ORF">ERS852554_01517</name>
</gene>
<sequence>MTCSKFFLVLLMQVFILSSFANGNEITFSSLLQEMTNRESLVDYPSPYYTVRQFSSYDRFSDHAVKGSYDWFANWDFSQFLRTEEKDGRREFVMFDAEGPGAVVRIWITVANYNDNGILRFYLDDSDIPAIEGEVLSLISGHFLADAPISTSVSPLTPYKQRGHDLYLPIPYAKHCKITYETPGITAAGNRPPGENFFYSVNYRTYDKGSIVKTFTLDDLKKETDVLDGTQRELMEQPILEGKYQKKVSGDKAITNLSGENRIVLEGGGAIRGIQLKLSADDLAQALRSVILRITFDGNQTVWCPVGDFYGTGNRLSPYSSFYTTVSKDSMMTCYWVMPYKDKCEISLENLRTEVVSTSLTVYSSDWEWNERTMYFGVGWMEYHRKYTGLHKSINGTLDAEDINFVTLTGQGVYVGDAITIFNTVGDWWGEGDEKVYIDGESFPSHFGTGTEDYYGYAWCMPNFFEHPFIAHPDGTGAYQPGHVANLRYRGLDGITFKKSLVFDMEFWHQSATYVNYAPTTYWYMLPGGKTNRKPEEKMAVIDIAKHKNDLVSNSVDKNGKVEGEFMNISVTGGMERTQCIPEMNWSNGVQFIWRESRKGDCANLGFVVDEGGKYSVKCRFTIAPDYGRFSVEVNESPVLPSVDTYNSKLSMMTVELGILELKKGENFLKLVQLDKNEKAVNSLIGLDYLTVEKVK</sequence>
<evidence type="ECO:0000313" key="3">
    <source>
        <dbReference type="EMBL" id="RHE21534.1"/>
    </source>
</evidence>
<organism evidence="2 4">
    <name type="scientific">Bacteroides uniformis</name>
    <dbReference type="NCBI Taxonomy" id="820"/>
    <lineage>
        <taxon>Bacteria</taxon>
        <taxon>Pseudomonadati</taxon>
        <taxon>Bacteroidota</taxon>
        <taxon>Bacteroidia</taxon>
        <taxon>Bacteroidales</taxon>
        <taxon>Bacteroidaceae</taxon>
        <taxon>Bacteroides</taxon>
    </lineage>
</organism>
<evidence type="ECO:0000313" key="2">
    <source>
        <dbReference type="EMBL" id="CUP69564.1"/>
    </source>
</evidence>
<proteinExistence type="predicted"/>
<evidence type="ECO:0000313" key="5">
    <source>
        <dbReference type="Proteomes" id="UP000283601"/>
    </source>
</evidence>
<dbReference type="RefSeq" id="WP_057281440.1">
    <property type="nucleotide sequence ID" value="NZ_BAABXG010000001.1"/>
</dbReference>
<feature type="chain" id="PRO_5036302148" evidence="1">
    <location>
        <begin position="24"/>
        <end position="696"/>
    </location>
</feature>
<dbReference type="EMBL" id="QSJZ01000015">
    <property type="protein sequence ID" value="RHE21534.1"/>
    <property type="molecule type" value="Genomic_DNA"/>
</dbReference>
<reference evidence="3 5" key="2">
    <citation type="submission" date="2018-08" db="EMBL/GenBank/DDBJ databases">
        <title>A genome reference for cultivated species of the human gut microbiota.</title>
        <authorList>
            <person name="Zou Y."/>
            <person name="Xue W."/>
            <person name="Luo G."/>
        </authorList>
    </citation>
    <scope>NUCLEOTIDE SEQUENCE [LARGE SCALE GENOMIC DNA]</scope>
    <source>
        <strain evidence="3 5">AM29-12AC</strain>
    </source>
</reference>
<feature type="signal peptide" evidence="1">
    <location>
        <begin position="1"/>
        <end position="23"/>
    </location>
</feature>
<accession>A0A174Q840</accession>
<name>A0A174Q840_BACUN</name>
<dbReference type="InterPro" id="IPR021345">
    <property type="entry name" value="DUF2961"/>
</dbReference>
<protein>
    <submittedName>
        <fullName evidence="3">DUF2961 domain-containing protein</fullName>
    </submittedName>
    <submittedName>
        <fullName evidence="2">Protein of uncharacterized function (DUF2961)</fullName>
    </submittedName>
</protein>
<dbReference type="Pfam" id="PF11175">
    <property type="entry name" value="DUF2961"/>
    <property type="match status" value="1"/>
</dbReference>
<dbReference type="Proteomes" id="UP000095788">
    <property type="component" value="Unassembled WGS sequence"/>
</dbReference>
<dbReference type="Proteomes" id="UP000283601">
    <property type="component" value="Unassembled WGS sequence"/>
</dbReference>
<dbReference type="AlphaFoldDB" id="A0A174Q840"/>
<reference evidence="2 4" key="1">
    <citation type="submission" date="2015-09" db="EMBL/GenBank/DDBJ databases">
        <authorList>
            <consortium name="Pathogen Informatics"/>
        </authorList>
    </citation>
    <scope>NUCLEOTIDE SEQUENCE [LARGE SCALE GENOMIC DNA]</scope>
    <source>
        <strain evidence="2 4">2789STDY5834942</strain>
    </source>
</reference>
<dbReference type="EMBL" id="CZBF01000002">
    <property type="protein sequence ID" value="CUP69564.1"/>
    <property type="molecule type" value="Genomic_DNA"/>
</dbReference>
<keyword evidence="1" id="KW-0732">Signal</keyword>
<dbReference type="Gene3D" id="2.60.120.1390">
    <property type="match status" value="2"/>
</dbReference>
<evidence type="ECO:0000256" key="1">
    <source>
        <dbReference type="SAM" id="SignalP"/>
    </source>
</evidence>
<evidence type="ECO:0000313" key="4">
    <source>
        <dbReference type="Proteomes" id="UP000095788"/>
    </source>
</evidence>